<dbReference type="EMBL" id="NAJN01001889">
    <property type="protein sequence ID" value="TKA60482.1"/>
    <property type="molecule type" value="Genomic_DNA"/>
</dbReference>
<proteinExistence type="predicted"/>
<organism evidence="1 2">
    <name type="scientific">Cryomyces minteri</name>
    <dbReference type="NCBI Taxonomy" id="331657"/>
    <lineage>
        <taxon>Eukaryota</taxon>
        <taxon>Fungi</taxon>
        <taxon>Dikarya</taxon>
        <taxon>Ascomycota</taxon>
        <taxon>Pezizomycotina</taxon>
        <taxon>Dothideomycetes</taxon>
        <taxon>Dothideomycetes incertae sedis</taxon>
        <taxon>Cryomyces</taxon>
    </lineage>
</organism>
<comment type="caution">
    <text evidence="1">The sequence shown here is derived from an EMBL/GenBank/DDBJ whole genome shotgun (WGS) entry which is preliminary data.</text>
</comment>
<gene>
    <name evidence="1" type="ORF">B0A49_05935</name>
</gene>
<name>A0A4U0WCY8_9PEZI</name>
<keyword evidence="2" id="KW-1185">Reference proteome</keyword>
<reference evidence="1 2" key="1">
    <citation type="submission" date="2017-03" db="EMBL/GenBank/DDBJ databases">
        <title>Genomes of endolithic fungi from Antarctica.</title>
        <authorList>
            <person name="Coleine C."/>
            <person name="Masonjones S."/>
            <person name="Stajich J.E."/>
        </authorList>
    </citation>
    <scope>NUCLEOTIDE SEQUENCE [LARGE SCALE GENOMIC DNA]</scope>
    <source>
        <strain evidence="1 2">CCFEE 5187</strain>
    </source>
</reference>
<protein>
    <submittedName>
        <fullName evidence="1">Uncharacterized protein</fullName>
    </submittedName>
</protein>
<dbReference type="Proteomes" id="UP000308768">
    <property type="component" value="Unassembled WGS sequence"/>
</dbReference>
<dbReference type="AlphaFoldDB" id="A0A4U0WCY8"/>
<evidence type="ECO:0000313" key="1">
    <source>
        <dbReference type="EMBL" id="TKA60482.1"/>
    </source>
</evidence>
<sequence length="195" mass="22315">MENLNKMQAEKQVGESSKLVDHLSALSHRWNEMQTFGAYLATLEKRNTYRYEQYCKEFDKLLSAFGATVSTEAKQMKRAKEESPLLSLFQTNNAINNARARIMNLRTYCRTFLAATKEFASEEEWAGFPDAFRASEEAIEAGGLPDHQIPEHKLEGGFAGGREVLDEVDKLQKKLQKQLQHESKSLNIIERVLRD</sequence>
<evidence type="ECO:0000313" key="2">
    <source>
        <dbReference type="Proteomes" id="UP000308768"/>
    </source>
</evidence>
<accession>A0A4U0WCY8</accession>